<dbReference type="STRING" id="1754192.A0A1Y1WYB9"/>
<dbReference type="Proteomes" id="UP000193944">
    <property type="component" value="Unassembled WGS sequence"/>
</dbReference>
<accession>A0A1Y1WYB9</accession>
<name>A0A1Y1WYB9_9FUNG</name>
<dbReference type="EMBL" id="MCFG01000206">
    <property type="protein sequence ID" value="ORX78541.1"/>
    <property type="molecule type" value="Genomic_DNA"/>
</dbReference>
<protein>
    <submittedName>
        <fullName evidence="2">Uncharacterized protein</fullName>
    </submittedName>
</protein>
<reference evidence="2 3" key="1">
    <citation type="submission" date="2016-08" db="EMBL/GenBank/DDBJ databases">
        <title>A Parts List for Fungal Cellulosomes Revealed by Comparative Genomics.</title>
        <authorList>
            <consortium name="DOE Joint Genome Institute"/>
            <person name="Haitjema C.H."/>
            <person name="Gilmore S.P."/>
            <person name="Henske J.K."/>
            <person name="Solomon K.V."/>
            <person name="De Groot R."/>
            <person name="Kuo A."/>
            <person name="Mondo S.J."/>
            <person name="Salamov A.A."/>
            <person name="Labutti K."/>
            <person name="Zhao Z."/>
            <person name="Chiniquy J."/>
            <person name="Barry K."/>
            <person name="Brewer H.M."/>
            <person name="Purvine S.O."/>
            <person name="Wright A.T."/>
            <person name="Boxma B."/>
            <person name="Van Alen T."/>
            <person name="Hackstein J.H."/>
            <person name="Baker S.E."/>
            <person name="Grigoriev I.V."/>
            <person name="O'Malley M.A."/>
        </authorList>
    </citation>
    <scope>NUCLEOTIDE SEQUENCE [LARGE SCALE GENOMIC DNA]</scope>
    <source>
        <strain evidence="2 3">S4</strain>
    </source>
</reference>
<evidence type="ECO:0000313" key="3">
    <source>
        <dbReference type="Proteomes" id="UP000193944"/>
    </source>
</evidence>
<evidence type="ECO:0000256" key="1">
    <source>
        <dbReference type="SAM" id="MobiDB-lite"/>
    </source>
</evidence>
<comment type="caution">
    <text evidence="2">The sequence shown here is derived from an EMBL/GenBank/DDBJ whole genome shotgun (WGS) entry which is preliminary data.</text>
</comment>
<dbReference type="AlphaFoldDB" id="A0A1Y1WYB9"/>
<organism evidence="2 3">
    <name type="scientific">Anaeromyces robustus</name>
    <dbReference type="NCBI Taxonomy" id="1754192"/>
    <lineage>
        <taxon>Eukaryota</taxon>
        <taxon>Fungi</taxon>
        <taxon>Fungi incertae sedis</taxon>
        <taxon>Chytridiomycota</taxon>
        <taxon>Chytridiomycota incertae sedis</taxon>
        <taxon>Neocallimastigomycetes</taxon>
        <taxon>Neocallimastigales</taxon>
        <taxon>Neocallimastigaceae</taxon>
        <taxon>Anaeromyces</taxon>
    </lineage>
</organism>
<sequence length="204" mass="23422">MFENSFRATTPAPEVPTAEEEEPLRSDGTRTAAEIIDGYYEQLETKLNNIYTAIEDINQKLNAKNTASHGYKRFDNPRPLLDNQDSKDSFISSNFDLDRDVIMQNKFFAPLNQVPEPGFFSGKTSETELFCQLCEDTFRTIPNKYLPEEIKINFVKSRLRDLARNWYLIKYRGNIKPGSMFELLTGLKATFSNVANSKLAKIKK</sequence>
<feature type="region of interest" description="Disordered" evidence="1">
    <location>
        <begin position="1"/>
        <end position="28"/>
    </location>
</feature>
<keyword evidence="3" id="KW-1185">Reference proteome</keyword>
<gene>
    <name evidence="2" type="ORF">BCR32DRAFT_270025</name>
</gene>
<evidence type="ECO:0000313" key="2">
    <source>
        <dbReference type="EMBL" id="ORX78541.1"/>
    </source>
</evidence>
<proteinExistence type="predicted"/>
<reference evidence="2 3" key="2">
    <citation type="submission" date="2016-08" db="EMBL/GenBank/DDBJ databases">
        <title>Pervasive Adenine N6-methylation of Active Genes in Fungi.</title>
        <authorList>
            <consortium name="DOE Joint Genome Institute"/>
            <person name="Mondo S.J."/>
            <person name="Dannebaum R.O."/>
            <person name="Kuo R.C."/>
            <person name="Labutti K."/>
            <person name="Haridas S."/>
            <person name="Kuo A."/>
            <person name="Salamov A."/>
            <person name="Ahrendt S.R."/>
            <person name="Lipzen A."/>
            <person name="Sullivan W."/>
            <person name="Andreopoulos W.B."/>
            <person name="Clum A."/>
            <person name="Lindquist E."/>
            <person name="Daum C."/>
            <person name="Ramamoorthy G.K."/>
            <person name="Gryganskyi A."/>
            <person name="Culley D."/>
            <person name="Magnuson J.K."/>
            <person name="James T.Y."/>
            <person name="O'Malley M.A."/>
            <person name="Stajich J.E."/>
            <person name="Spatafora J.W."/>
            <person name="Visel A."/>
            <person name="Grigoriev I.V."/>
        </authorList>
    </citation>
    <scope>NUCLEOTIDE SEQUENCE [LARGE SCALE GENOMIC DNA]</scope>
    <source>
        <strain evidence="2 3">S4</strain>
    </source>
</reference>